<evidence type="ECO:0000313" key="8">
    <source>
        <dbReference type="EMBL" id="MBY04517.1"/>
    </source>
</evidence>
<keyword evidence="4" id="KW-0677">Repeat</keyword>
<dbReference type="InterPro" id="IPR055347">
    <property type="entry name" value="UTP6_N"/>
</dbReference>
<dbReference type="InterPro" id="IPR003107">
    <property type="entry name" value="HAT"/>
</dbReference>
<dbReference type="GO" id="GO:0000462">
    <property type="term" value="P:maturation of SSU-rRNA from tricistronic rRNA transcript (SSU-rRNA, 5.8S rRNA, LSU-rRNA)"/>
    <property type="evidence" value="ECO:0007669"/>
    <property type="project" value="InterPro"/>
</dbReference>
<dbReference type="InterPro" id="IPR011990">
    <property type="entry name" value="TPR-like_helical_dom_sf"/>
</dbReference>
<dbReference type="PANTHER" id="PTHR23271:SF1">
    <property type="entry name" value="U3 SMALL NUCLEOLAR RNA-ASSOCIATED PROTEIN 6 HOMOLOG"/>
    <property type="match status" value="1"/>
</dbReference>
<evidence type="ECO:0000259" key="6">
    <source>
        <dbReference type="Pfam" id="PF08640"/>
    </source>
</evidence>
<comment type="subcellular location">
    <subcellularLocation>
        <location evidence="1">Nucleus</location>
        <location evidence="1">Nucleolus</location>
    </subcellularLocation>
</comment>
<dbReference type="GO" id="GO:0030515">
    <property type="term" value="F:snoRNA binding"/>
    <property type="evidence" value="ECO:0007669"/>
    <property type="project" value="InterPro"/>
</dbReference>
<dbReference type="SMART" id="SM00386">
    <property type="entry name" value="HAT"/>
    <property type="match status" value="7"/>
</dbReference>
<reference evidence="8" key="1">
    <citation type="submission" date="2018-03" db="EMBL/GenBank/DDBJ databases">
        <title>The relapsing fever spirochete Borrelia turicatae persists in the highly oxidative environment of its soft-bodied tick vector.</title>
        <authorList>
            <person name="Bourret T.J."/>
            <person name="Boyle W.K."/>
            <person name="Valenzuela J.G."/>
            <person name="Oliveira F."/>
            <person name="Lopez J.E."/>
        </authorList>
    </citation>
    <scope>NUCLEOTIDE SEQUENCE</scope>
    <source>
        <strain evidence="8">Kansas strain/isolate</strain>
        <tissue evidence="8">Salivary glands</tissue>
    </source>
</reference>
<protein>
    <submittedName>
        <fullName evidence="8">Putative u3 small nucleolar rna-associated protein 6</fullName>
    </submittedName>
</protein>
<dbReference type="Pfam" id="PF24892">
    <property type="entry name" value="UTP6_C"/>
    <property type="match status" value="1"/>
</dbReference>
<evidence type="ECO:0000256" key="2">
    <source>
        <dbReference type="ARBA" id="ARBA00010734"/>
    </source>
</evidence>
<keyword evidence="3" id="KW-0698">rRNA processing</keyword>
<dbReference type="PANTHER" id="PTHR23271">
    <property type="entry name" value="HEPATOCELLULAR CARCINOMA-ASSOCIATED ANTIGEN 66"/>
    <property type="match status" value="1"/>
</dbReference>
<proteinExistence type="inferred from homology"/>
<evidence type="ECO:0000256" key="4">
    <source>
        <dbReference type="ARBA" id="ARBA00022737"/>
    </source>
</evidence>
<keyword evidence="5" id="KW-0539">Nucleus</keyword>
<dbReference type="InterPro" id="IPR056907">
    <property type="entry name" value="UTP6_C"/>
</dbReference>
<dbReference type="GO" id="GO:0034388">
    <property type="term" value="C:Pwp2p-containing subcomplex of 90S preribosome"/>
    <property type="evidence" value="ECO:0007669"/>
    <property type="project" value="TreeGrafter"/>
</dbReference>
<evidence type="ECO:0000256" key="5">
    <source>
        <dbReference type="ARBA" id="ARBA00023242"/>
    </source>
</evidence>
<comment type="similarity">
    <text evidence="2">Belongs to the UTP6 family.</text>
</comment>
<feature type="domain" description="U3 small nucleolar RNA-associated protein 6 homolog C-terminal" evidence="7">
    <location>
        <begin position="304"/>
        <end position="571"/>
    </location>
</feature>
<dbReference type="GO" id="GO:0032040">
    <property type="term" value="C:small-subunit processome"/>
    <property type="evidence" value="ECO:0007669"/>
    <property type="project" value="TreeGrafter"/>
</dbReference>
<organism evidence="8">
    <name type="scientific">Ornithodoros turicata</name>
    <dbReference type="NCBI Taxonomy" id="34597"/>
    <lineage>
        <taxon>Eukaryota</taxon>
        <taxon>Metazoa</taxon>
        <taxon>Ecdysozoa</taxon>
        <taxon>Arthropoda</taxon>
        <taxon>Chelicerata</taxon>
        <taxon>Arachnida</taxon>
        <taxon>Acari</taxon>
        <taxon>Parasitiformes</taxon>
        <taxon>Ixodida</taxon>
        <taxon>Ixodoidea</taxon>
        <taxon>Argasidae</taxon>
        <taxon>Ornithodorinae</taxon>
        <taxon>Ornithodoros</taxon>
    </lineage>
</organism>
<feature type="domain" description="U3 small nucleolar RNA-associated protein 6 N-terminal" evidence="6">
    <location>
        <begin position="9"/>
        <end position="90"/>
    </location>
</feature>
<dbReference type="EMBL" id="GGLE01000391">
    <property type="protein sequence ID" value="MBY04517.1"/>
    <property type="molecule type" value="Transcribed_RNA"/>
</dbReference>
<dbReference type="InterPro" id="IPR013949">
    <property type="entry name" value="Utp6"/>
</dbReference>
<accession>A0A2R5L4Z8</accession>
<dbReference type="SUPFAM" id="SSF48452">
    <property type="entry name" value="TPR-like"/>
    <property type="match status" value="2"/>
</dbReference>
<dbReference type="AlphaFoldDB" id="A0A2R5L4Z8"/>
<sequence>MAEFVQTNIEKLIPELELMERIGLFTRDEIRKILGRRKRHEYRLRRMKKSKDDYLQYIQYELNLYHLLQKRRKRLRIVDKKKDIDFTIARKIHQLFKKAVLRFNDDIKLWLSHIDFCSRMGWEHAVSTMYARMLQMHSHRPEIWAAAAKWEMESQNSPETARQILQRGLRFNEKSQLLWHEYFRMELLYTEKMRKRQEVLGIQKDTQEHANDAVLGAKIPYLIYTTSTNVITDVDFALSFLPICAKFDFAASIEDSIYEDIQNRHAGAEETWNAVARRCYEKRMAVGSSQGGQTLSKSEAIKAACAIFDEAVTKVPTEKMWKVYIDFCLELLGDASSKKSAEKRLSRVLCCMRRASENGLLTLQHHLEWVKLLQNCGEVTRAVEEANAATKKWTTSVDAWLLTLQLHLAHPDSVSTTLNAIQTALDAVPKEDSLPIWELSLTWITAACPSTALEFLEKGLFYPPPVCTYIKEQLLGLYCLYKGYHAAKKFYNRMLLQKPLSLGFFQKMIDIENARVSISADNLRSYFEDAVKEFGKDDFNLWIKYVTFEVNHAGGNPRNVSRLYRRAVKTLRSDVTDAFIAAYTLLQPGEEVPLEEG</sequence>
<dbReference type="Pfam" id="PF08640">
    <property type="entry name" value="U3_assoc_6"/>
    <property type="match status" value="1"/>
</dbReference>
<evidence type="ECO:0000256" key="3">
    <source>
        <dbReference type="ARBA" id="ARBA00022552"/>
    </source>
</evidence>
<name>A0A2R5L4Z8_9ACAR</name>
<dbReference type="Gene3D" id="1.25.40.10">
    <property type="entry name" value="Tetratricopeptide repeat domain"/>
    <property type="match status" value="3"/>
</dbReference>
<evidence type="ECO:0000256" key="1">
    <source>
        <dbReference type="ARBA" id="ARBA00004604"/>
    </source>
</evidence>
<evidence type="ECO:0000259" key="7">
    <source>
        <dbReference type="Pfam" id="PF24892"/>
    </source>
</evidence>